<evidence type="ECO:0000313" key="1">
    <source>
        <dbReference type="EMBL" id="MBB6736058.1"/>
    </source>
</evidence>
<proteinExistence type="predicted"/>
<comment type="caution">
    <text evidence="1">The sequence shown here is derived from an EMBL/GenBank/DDBJ whole genome shotgun (WGS) entry which is preliminary data.</text>
</comment>
<gene>
    <name evidence="1" type="ORF">H7C18_34640</name>
</gene>
<evidence type="ECO:0000313" key="2">
    <source>
        <dbReference type="Proteomes" id="UP000564644"/>
    </source>
</evidence>
<keyword evidence="2" id="KW-1185">Reference proteome</keyword>
<reference evidence="1 2" key="1">
    <citation type="submission" date="2020-08" db="EMBL/GenBank/DDBJ databases">
        <title>Cohnella phylogeny.</title>
        <authorList>
            <person name="Dunlap C."/>
        </authorList>
    </citation>
    <scope>NUCLEOTIDE SEQUENCE [LARGE SCALE GENOMIC DNA]</scope>
    <source>
        <strain evidence="1 2">CBP 2801</strain>
    </source>
</reference>
<protein>
    <submittedName>
        <fullName evidence="1">Uncharacterized protein</fullName>
    </submittedName>
</protein>
<name>A0A7X0W1G9_9BACL</name>
<dbReference type="EMBL" id="JACJVO010000081">
    <property type="protein sequence ID" value="MBB6736058.1"/>
    <property type="molecule type" value="Genomic_DNA"/>
</dbReference>
<dbReference type="Proteomes" id="UP000564644">
    <property type="component" value="Unassembled WGS sequence"/>
</dbReference>
<dbReference type="RefSeq" id="WP_185133697.1">
    <property type="nucleotide sequence ID" value="NZ_JACJVO010000081.1"/>
</dbReference>
<feature type="non-terminal residue" evidence="1">
    <location>
        <position position="1"/>
    </location>
</feature>
<dbReference type="AlphaFoldDB" id="A0A7X0W1G9"/>
<sequence>LAGMDGQRAAASADDPDLRAAASVQTNGVRTMIVNYHAGASRDVIADIEFSGLRPGKKRLACYRIDGGSRREGPPPALQPVEVRTVDTADTFRMHGYCPANSVIWICLEDVHAEEADSKR</sequence>
<accession>A0A7X0W1G9</accession>
<organism evidence="1 2">
    <name type="scientific">Cohnella zeiphila</name>
    <dbReference type="NCBI Taxonomy" id="2761120"/>
    <lineage>
        <taxon>Bacteria</taxon>
        <taxon>Bacillati</taxon>
        <taxon>Bacillota</taxon>
        <taxon>Bacilli</taxon>
        <taxon>Bacillales</taxon>
        <taxon>Paenibacillaceae</taxon>
        <taxon>Cohnella</taxon>
    </lineage>
</organism>